<reference evidence="1" key="1">
    <citation type="journal article" date="2021" name="Mol. Plant Microbe Interact.">
        <title>Complete Genome Sequence of the Plant-Pathogenic Fungus Colletotrichum lupini.</title>
        <authorList>
            <person name="Baroncelli R."/>
            <person name="Pensec F."/>
            <person name="Da Lio D."/>
            <person name="Boufleur T."/>
            <person name="Vicente I."/>
            <person name="Sarrocco S."/>
            <person name="Picot A."/>
            <person name="Baraldi E."/>
            <person name="Sukno S."/>
            <person name="Thon M."/>
            <person name="Le Floch G."/>
        </authorList>
    </citation>
    <scope>NUCLEOTIDE SEQUENCE</scope>
    <source>
        <strain evidence="1">IMI 504893</strain>
    </source>
</reference>
<proteinExistence type="predicted"/>
<dbReference type="AlphaFoldDB" id="A0A9Q8SD69"/>
<evidence type="ECO:0000313" key="1">
    <source>
        <dbReference type="EMBL" id="UQC75177.1"/>
    </source>
</evidence>
<organism evidence="1 2">
    <name type="scientific">Colletotrichum lupini</name>
    <dbReference type="NCBI Taxonomy" id="145971"/>
    <lineage>
        <taxon>Eukaryota</taxon>
        <taxon>Fungi</taxon>
        <taxon>Dikarya</taxon>
        <taxon>Ascomycota</taxon>
        <taxon>Pezizomycotina</taxon>
        <taxon>Sordariomycetes</taxon>
        <taxon>Hypocreomycetidae</taxon>
        <taxon>Glomerellales</taxon>
        <taxon>Glomerellaceae</taxon>
        <taxon>Colletotrichum</taxon>
        <taxon>Colletotrichum acutatum species complex</taxon>
    </lineage>
</organism>
<name>A0A9Q8SD69_9PEZI</name>
<dbReference type="KEGG" id="clup:CLUP02_01830"/>
<protein>
    <submittedName>
        <fullName evidence="1">Uncharacterized protein</fullName>
    </submittedName>
</protein>
<dbReference type="GeneID" id="73335877"/>
<dbReference type="RefSeq" id="XP_049136824.1">
    <property type="nucleotide sequence ID" value="XM_049280867.1"/>
</dbReference>
<dbReference type="EMBL" id="CP019471">
    <property type="protein sequence ID" value="UQC75177.1"/>
    <property type="molecule type" value="Genomic_DNA"/>
</dbReference>
<dbReference type="Proteomes" id="UP000830671">
    <property type="component" value="Chromosome 1"/>
</dbReference>
<sequence length="221" mass="25230">MRPDSVCSYIDEHRYGLQSVVGTVCAIGGLTAEPWTSWHLQAQNDSSKSQSDYSTRDEATCRIPLCYGQHIDIVELAPVIYSTLVFYDLSFRGHFHLDFQFERPASFIMVKFGLLFSLRRTTPFFLHVHQPAVSMRSPSLTRNDSDHSQVFRCDARVHKTAYICSGYRGLAALSATMYTATQPQRRIIVTSQMQWRSYHQQDAELQKAAEHDNSDDAFAIH</sequence>
<evidence type="ECO:0000313" key="2">
    <source>
        <dbReference type="Proteomes" id="UP000830671"/>
    </source>
</evidence>
<gene>
    <name evidence="1" type="ORF">CLUP02_01830</name>
</gene>
<accession>A0A9Q8SD69</accession>
<keyword evidence="2" id="KW-1185">Reference proteome</keyword>